<dbReference type="Proteomes" id="UP000193642">
    <property type="component" value="Unassembled WGS sequence"/>
</dbReference>
<gene>
    <name evidence="1" type="ORF">BCR33DRAFT_720655</name>
</gene>
<dbReference type="EMBL" id="MCGO01000043">
    <property type="protein sequence ID" value="ORY38645.1"/>
    <property type="molecule type" value="Genomic_DNA"/>
</dbReference>
<reference evidence="1 2" key="1">
    <citation type="submission" date="2016-07" db="EMBL/GenBank/DDBJ databases">
        <title>Pervasive Adenine N6-methylation of Active Genes in Fungi.</title>
        <authorList>
            <consortium name="DOE Joint Genome Institute"/>
            <person name="Mondo S.J."/>
            <person name="Dannebaum R.O."/>
            <person name="Kuo R.C."/>
            <person name="Labutti K."/>
            <person name="Haridas S."/>
            <person name="Kuo A."/>
            <person name="Salamov A."/>
            <person name="Ahrendt S.R."/>
            <person name="Lipzen A."/>
            <person name="Sullivan W."/>
            <person name="Andreopoulos W.B."/>
            <person name="Clum A."/>
            <person name="Lindquist E."/>
            <person name="Daum C."/>
            <person name="Ramamoorthy G.K."/>
            <person name="Gryganskyi A."/>
            <person name="Culley D."/>
            <person name="Magnuson J.K."/>
            <person name="James T.Y."/>
            <person name="O'Malley M.A."/>
            <person name="Stajich J.E."/>
            <person name="Spatafora J.W."/>
            <person name="Visel A."/>
            <person name="Grigoriev I.V."/>
        </authorList>
    </citation>
    <scope>NUCLEOTIDE SEQUENCE [LARGE SCALE GENOMIC DNA]</scope>
    <source>
        <strain evidence="1 2">JEL800</strain>
    </source>
</reference>
<comment type="caution">
    <text evidence="1">The sequence shown here is derived from an EMBL/GenBank/DDBJ whole genome shotgun (WGS) entry which is preliminary data.</text>
</comment>
<name>A0A1Y2BX08_9FUNG</name>
<accession>A0A1Y2BX08</accession>
<proteinExistence type="predicted"/>
<sequence length="101" mass="10899">MASFNLPFFPIFKSSSVANSGLNQQNSSTDLNAADSTTTQAQKFSSLDRATSSFSLTQGTAVNGWPLNSPAPLQQQESTSHLQALGQDVWNLAKAAFYWKP</sequence>
<organism evidence="1 2">
    <name type="scientific">Rhizoclosmatium globosum</name>
    <dbReference type="NCBI Taxonomy" id="329046"/>
    <lineage>
        <taxon>Eukaryota</taxon>
        <taxon>Fungi</taxon>
        <taxon>Fungi incertae sedis</taxon>
        <taxon>Chytridiomycota</taxon>
        <taxon>Chytridiomycota incertae sedis</taxon>
        <taxon>Chytridiomycetes</taxon>
        <taxon>Chytridiales</taxon>
        <taxon>Chytriomycetaceae</taxon>
        <taxon>Rhizoclosmatium</taxon>
    </lineage>
</organism>
<protein>
    <submittedName>
        <fullName evidence="1">Uncharacterized protein</fullName>
    </submittedName>
</protein>
<keyword evidence="2" id="KW-1185">Reference proteome</keyword>
<evidence type="ECO:0000313" key="1">
    <source>
        <dbReference type="EMBL" id="ORY38645.1"/>
    </source>
</evidence>
<evidence type="ECO:0000313" key="2">
    <source>
        <dbReference type="Proteomes" id="UP000193642"/>
    </source>
</evidence>
<dbReference type="AlphaFoldDB" id="A0A1Y2BX08"/>